<keyword evidence="6 9" id="KW-0326">Glycosidase</keyword>
<dbReference type="GO" id="GO:0030245">
    <property type="term" value="P:cellulose catabolic process"/>
    <property type="evidence" value="ECO:0007669"/>
    <property type="project" value="UniProtKB-KW"/>
</dbReference>
<name>A0A6A5U2L1_9PLEO</name>
<keyword evidence="14" id="KW-1185">Reference proteome</keyword>
<dbReference type="InterPro" id="IPR017853">
    <property type="entry name" value="GH"/>
</dbReference>
<dbReference type="InterPro" id="IPR005102">
    <property type="entry name" value="Carbo-bd_X2"/>
</dbReference>
<evidence type="ECO:0000256" key="7">
    <source>
        <dbReference type="ARBA" id="ARBA00023316"/>
    </source>
</evidence>
<dbReference type="AlphaFoldDB" id="A0A6A5U2L1"/>
<dbReference type="GO" id="GO:0008422">
    <property type="term" value="F:beta-glucosidase activity"/>
    <property type="evidence" value="ECO:0007669"/>
    <property type="project" value="TreeGrafter"/>
</dbReference>
<dbReference type="InterPro" id="IPR000254">
    <property type="entry name" value="CBD"/>
</dbReference>
<dbReference type="InterPro" id="IPR013783">
    <property type="entry name" value="Ig-like_fold"/>
</dbReference>
<dbReference type="SUPFAM" id="SSF51445">
    <property type="entry name" value="(Trans)glycosidases"/>
    <property type="match status" value="1"/>
</dbReference>
<feature type="domain" description="CBM1" evidence="12">
    <location>
        <begin position="22"/>
        <end position="58"/>
    </location>
</feature>
<dbReference type="Gene3D" id="3.20.20.80">
    <property type="entry name" value="Glycosidases"/>
    <property type="match status" value="1"/>
</dbReference>
<dbReference type="PROSITE" id="PS51164">
    <property type="entry name" value="CBM1_2"/>
    <property type="match status" value="1"/>
</dbReference>
<keyword evidence="5" id="KW-0119">Carbohydrate metabolism</keyword>
<protein>
    <submittedName>
        <fullName evidence="13">Endoglucanase D</fullName>
    </submittedName>
</protein>
<dbReference type="GO" id="GO:0071555">
    <property type="term" value="P:cell wall organization"/>
    <property type="evidence" value="ECO:0007669"/>
    <property type="project" value="UniProtKB-KW"/>
</dbReference>
<feature type="chain" id="PRO_5025493572" evidence="11">
    <location>
        <begin position="23"/>
        <end position="650"/>
    </location>
</feature>
<keyword evidence="4" id="KW-0136">Cellulose degradation</keyword>
<evidence type="ECO:0000256" key="9">
    <source>
        <dbReference type="RuleBase" id="RU361153"/>
    </source>
</evidence>
<feature type="region of interest" description="Disordered" evidence="10">
    <location>
        <begin position="63"/>
        <end position="95"/>
    </location>
</feature>
<organism evidence="13 14">
    <name type="scientific">Byssothecium circinans</name>
    <dbReference type="NCBI Taxonomy" id="147558"/>
    <lineage>
        <taxon>Eukaryota</taxon>
        <taxon>Fungi</taxon>
        <taxon>Dikarya</taxon>
        <taxon>Ascomycota</taxon>
        <taxon>Pezizomycotina</taxon>
        <taxon>Dothideomycetes</taxon>
        <taxon>Pleosporomycetidae</taxon>
        <taxon>Pleosporales</taxon>
        <taxon>Massarineae</taxon>
        <taxon>Massarinaceae</taxon>
        <taxon>Byssothecium</taxon>
    </lineage>
</organism>
<accession>A0A6A5U2L1</accession>
<dbReference type="Proteomes" id="UP000800035">
    <property type="component" value="Unassembled WGS sequence"/>
</dbReference>
<dbReference type="FunFam" id="3.20.20.80:FF:000152">
    <property type="entry name" value="Extracellular endoglucanase"/>
    <property type="match status" value="1"/>
</dbReference>
<dbReference type="SMART" id="SM00236">
    <property type="entry name" value="fCBD"/>
    <property type="match status" value="1"/>
</dbReference>
<gene>
    <name evidence="13" type="ORF">CC80DRAFT_591777</name>
</gene>
<dbReference type="UniPathway" id="UPA00164"/>
<keyword evidence="2 11" id="KW-0732">Signal</keyword>
<proteinExistence type="inferred from homology"/>
<dbReference type="InterPro" id="IPR001547">
    <property type="entry name" value="Glyco_hydro_5"/>
</dbReference>
<reference evidence="13" key="1">
    <citation type="journal article" date="2020" name="Stud. Mycol.">
        <title>101 Dothideomycetes genomes: a test case for predicting lifestyles and emergence of pathogens.</title>
        <authorList>
            <person name="Haridas S."/>
            <person name="Albert R."/>
            <person name="Binder M."/>
            <person name="Bloem J."/>
            <person name="Labutti K."/>
            <person name="Salamov A."/>
            <person name="Andreopoulos B."/>
            <person name="Baker S."/>
            <person name="Barry K."/>
            <person name="Bills G."/>
            <person name="Bluhm B."/>
            <person name="Cannon C."/>
            <person name="Castanera R."/>
            <person name="Culley D."/>
            <person name="Daum C."/>
            <person name="Ezra D."/>
            <person name="Gonzalez J."/>
            <person name="Henrissat B."/>
            <person name="Kuo A."/>
            <person name="Liang C."/>
            <person name="Lipzen A."/>
            <person name="Lutzoni F."/>
            <person name="Magnuson J."/>
            <person name="Mondo S."/>
            <person name="Nolan M."/>
            <person name="Ohm R."/>
            <person name="Pangilinan J."/>
            <person name="Park H.-J."/>
            <person name="Ramirez L."/>
            <person name="Alfaro M."/>
            <person name="Sun H."/>
            <person name="Tritt A."/>
            <person name="Yoshinaga Y."/>
            <person name="Zwiers L.-H."/>
            <person name="Turgeon B."/>
            <person name="Goodwin S."/>
            <person name="Spatafora J."/>
            <person name="Crous P."/>
            <person name="Grigoriev I."/>
        </authorList>
    </citation>
    <scope>NUCLEOTIDE SEQUENCE</scope>
    <source>
        <strain evidence="13">CBS 675.92</strain>
    </source>
</reference>
<feature type="signal peptide" evidence="11">
    <location>
        <begin position="1"/>
        <end position="22"/>
    </location>
</feature>
<evidence type="ECO:0000256" key="11">
    <source>
        <dbReference type="SAM" id="SignalP"/>
    </source>
</evidence>
<sequence>MVVGLSKTRVVLLAALLQGALAANTPYGQCGGLGYTGDKTCPDGYACQVQNDYYHQCLPGTAATTSSTTKPTTTPTTTQTSQTTSKPTSTLATATPTTGGVKCTGTFTPVSASAYVASLHPGWNLGNTLDAIQNEGDWNNPPVVPSTFDDIKAAGFKSIRLPVTWAYHFTTQSPSWTVNATFLQRVSDVIDQIAARNFPVIVNAHHDSFTWADISAPGANLTAIEERLYRLWYQVGTKLACKSSLVAFEPINEIPGTTAEHGAEVNKLNGIFLQAISDAGGFNAQRVVTLVGAGEDSIKTSLWFKRPDARFKNPWALQYHYYSPYDFIFSAWGKTTWGSDADKAALDADFASIRANFTDIPLVLGEWDASSTNTETAGRWRYFDFLLRTAAKYNIATIMWDNGLDHFDRAARKWRDPTALAILLNAAKGTVNALPDSTTDVAATSQFSSAYVYHRAGEAVGDAVVPYLFNGLTLTSITNSKTAKALTRGSDYSVSGSNITLTSAFLKTVITSSSTTGSLANLTLAFSAGAPTNLDITQYATPKLGATSSVLPATSADLYIPVAWAGQRRPAAVRALKADGGILIDDWTQWLGPLQAGRLTYAGQWDWDGGNVILRAAVLDAVRTAAQTTTFTVEFYPRVPGNAANYTITV</sequence>
<dbReference type="SUPFAM" id="SSF57180">
    <property type="entry name" value="Cellulose-binding domain"/>
    <property type="match status" value="1"/>
</dbReference>
<dbReference type="PANTHER" id="PTHR31297">
    <property type="entry name" value="GLUCAN ENDO-1,6-BETA-GLUCOSIDASE B"/>
    <property type="match status" value="1"/>
</dbReference>
<evidence type="ECO:0000256" key="1">
    <source>
        <dbReference type="ARBA" id="ARBA00005641"/>
    </source>
</evidence>
<comment type="similarity">
    <text evidence="1 9">Belongs to the glycosyl hydrolase 5 (cellulase A) family.</text>
</comment>
<dbReference type="InterPro" id="IPR050386">
    <property type="entry name" value="Glycosyl_hydrolase_5"/>
</dbReference>
<dbReference type="Gene3D" id="2.60.40.10">
    <property type="entry name" value="Immunoglobulins"/>
    <property type="match status" value="1"/>
</dbReference>
<dbReference type="GO" id="GO:0030248">
    <property type="term" value="F:cellulose binding"/>
    <property type="evidence" value="ECO:0007669"/>
    <property type="project" value="InterPro"/>
</dbReference>
<dbReference type="PROSITE" id="PS00562">
    <property type="entry name" value="CBM1_1"/>
    <property type="match status" value="1"/>
</dbReference>
<dbReference type="EMBL" id="ML976986">
    <property type="protein sequence ID" value="KAF1958894.1"/>
    <property type="molecule type" value="Genomic_DNA"/>
</dbReference>
<evidence type="ECO:0000256" key="5">
    <source>
        <dbReference type="ARBA" id="ARBA00023277"/>
    </source>
</evidence>
<evidence type="ECO:0000313" key="13">
    <source>
        <dbReference type="EMBL" id="KAF1958894.1"/>
    </source>
</evidence>
<evidence type="ECO:0000256" key="6">
    <source>
        <dbReference type="ARBA" id="ARBA00023295"/>
    </source>
</evidence>
<keyword evidence="3 9" id="KW-0378">Hydrolase</keyword>
<evidence type="ECO:0000256" key="4">
    <source>
        <dbReference type="ARBA" id="ARBA00023001"/>
    </source>
</evidence>
<evidence type="ECO:0000256" key="2">
    <source>
        <dbReference type="ARBA" id="ARBA00022729"/>
    </source>
</evidence>
<dbReference type="Pfam" id="PF00734">
    <property type="entry name" value="CBM_1"/>
    <property type="match status" value="1"/>
</dbReference>
<dbReference type="OrthoDB" id="412536at2759"/>
<evidence type="ECO:0000256" key="10">
    <source>
        <dbReference type="SAM" id="MobiDB-lite"/>
    </source>
</evidence>
<keyword evidence="7" id="KW-0961">Cell wall biogenesis/degradation</keyword>
<evidence type="ECO:0000256" key="3">
    <source>
        <dbReference type="ARBA" id="ARBA00022801"/>
    </source>
</evidence>
<dbReference type="GO" id="GO:0009986">
    <property type="term" value="C:cell surface"/>
    <property type="evidence" value="ECO:0007669"/>
    <property type="project" value="TreeGrafter"/>
</dbReference>
<evidence type="ECO:0000259" key="12">
    <source>
        <dbReference type="PROSITE" id="PS51164"/>
    </source>
</evidence>
<dbReference type="PANTHER" id="PTHR31297:SF41">
    <property type="entry name" value="ENDOGLUCANASE, PUTATIVE (AFU_ORTHOLOGUE AFUA_5G01830)-RELATED"/>
    <property type="match status" value="1"/>
</dbReference>
<dbReference type="Pfam" id="PF03442">
    <property type="entry name" value="CBM_X2"/>
    <property type="match status" value="1"/>
</dbReference>
<dbReference type="InterPro" id="IPR035971">
    <property type="entry name" value="CBD_sf"/>
</dbReference>
<evidence type="ECO:0000256" key="8">
    <source>
        <dbReference type="ARBA" id="ARBA00023326"/>
    </source>
</evidence>
<dbReference type="InterPro" id="IPR014756">
    <property type="entry name" value="Ig_E-set"/>
</dbReference>
<dbReference type="GO" id="GO:0005978">
    <property type="term" value="P:glycogen biosynthetic process"/>
    <property type="evidence" value="ECO:0007669"/>
    <property type="project" value="UniProtKB-UniPathway"/>
</dbReference>
<dbReference type="Pfam" id="PF00150">
    <property type="entry name" value="Cellulase"/>
    <property type="match status" value="1"/>
</dbReference>
<dbReference type="SUPFAM" id="SSF81296">
    <property type="entry name" value="E set domains"/>
    <property type="match status" value="1"/>
</dbReference>
<dbReference type="GO" id="GO:0005576">
    <property type="term" value="C:extracellular region"/>
    <property type="evidence" value="ECO:0007669"/>
    <property type="project" value="InterPro"/>
</dbReference>
<keyword evidence="8" id="KW-0624">Polysaccharide degradation</keyword>
<evidence type="ECO:0000313" key="14">
    <source>
        <dbReference type="Proteomes" id="UP000800035"/>
    </source>
</evidence>